<dbReference type="AlphaFoldDB" id="A0A9N8DZQ7"/>
<name>A0A9N8DZQ7_9STRA</name>
<sequence length="600" mass="69092">MSVTELNIDDDETVATGLTTEVGLDDDVTTVATETLDEKGDSDAELDAIAEVPADSKKKQKNPKFQAFFHTINKQDDSGDTDEEFIAKTQSRLKDEWALRYTKGQTMKGLSHLSWVVEWGKENHRCHFHVIYKFDRDHRRTQNAMFQFLKKRWGFVDGKHLVARNWIRAWNYLNKMDQGSLPVQVLGDPLLAEKGSVNAEKHTWQDRLNHLVRVDGIRDERKLVQLDPRLIGKSSQIRHLLKMTKEYRCTYSDFLYVWQSFVTAYLFAMEGDHRTYLHLYDLHGNAGKSWFAAILKTYFGSKLCLIDAAGQYGDMVDSARAELEDSEIIIIDASRSENNAKSISKLVENILNGRVPATKYECDAIQSDASFVVLLSNDPPFPGRLSLDRTICVRLEGPEKAPFKLLTTREWVDIHNEVVAKEKSNPDWFHFEDYCAAAPCDGKPKKPGAIYMESFKKKLKVAAVNPQASKINSDGWHAHTKTWVKNQMTFEAFSRWVRDNREEYHRIATMFTDPCKECDWNLTQEQRDEHNNLGFAMGMEAKKKRVHLDRKKLRNDHMKNIKLRKVEEEADLALRRVKDEGNEEEIDEVVEGQPALVSSQ</sequence>
<proteinExistence type="predicted"/>
<evidence type="ECO:0000313" key="2">
    <source>
        <dbReference type="Proteomes" id="UP001153069"/>
    </source>
</evidence>
<dbReference type="Proteomes" id="UP001153069">
    <property type="component" value="Unassembled WGS sequence"/>
</dbReference>
<comment type="caution">
    <text evidence="1">The sequence shown here is derived from an EMBL/GenBank/DDBJ whole genome shotgun (WGS) entry which is preliminary data.</text>
</comment>
<keyword evidence="2" id="KW-1185">Reference proteome</keyword>
<protein>
    <recommendedName>
        <fullName evidence="3">Replication associated protein</fullName>
    </recommendedName>
</protein>
<reference evidence="1" key="1">
    <citation type="submission" date="2020-06" db="EMBL/GenBank/DDBJ databases">
        <authorList>
            <consortium name="Plant Systems Biology data submission"/>
        </authorList>
    </citation>
    <scope>NUCLEOTIDE SEQUENCE</scope>
    <source>
        <strain evidence="1">D6</strain>
    </source>
</reference>
<organism evidence="1 2">
    <name type="scientific">Seminavis robusta</name>
    <dbReference type="NCBI Taxonomy" id="568900"/>
    <lineage>
        <taxon>Eukaryota</taxon>
        <taxon>Sar</taxon>
        <taxon>Stramenopiles</taxon>
        <taxon>Ochrophyta</taxon>
        <taxon>Bacillariophyta</taxon>
        <taxon>Bacillariophyceae</taxon>
        <taxon>Bacillariophycidae</taxon>
        <taxon>Naviculales</taxon>
        <taxon>Naviculaceae</taxon>
        <taxon>Seminavis</taxon>
    </lineage>
</organism>
<evidence type="ECO:0000313" key="1">
    <source>
        <dbReference type="EMBL" id="CAB9508999.1"/>
    </source>
</evidence>
<accession>A0A9N8DZQ7</accession>
<evidence type="ECO:0008006" key="3">
    <source>
        <dbReference type="Google" id="ProtNLM"/>
    </source>
</evidence>
<dbReference type="EMBL" id="CAICTM010000369">
    <property type="protein sequence ID" value="CAB9508999.1"/>
    <property type="molecule type" value="Genomic_DNA"/>
</dbReference>
<gene>
    <name evidence="1" type="ORF">SEMRO_370_G128440.1</name>
</gene>